<dbReference type="InterPro" id="IPR001029">
    <property type="entry name" value="Flagellin_N"/>
</dbReference>
<organism evidence="6 7">
    <name type="scientific">Cellulosilyticum lentocellum (strain ATCC 49066 / DSM 5427 / NCIMB 11756 / RHM5)</name>
    <name type="common">Clostridium lentocellum</name>
    <dbReference type="NCBI Taxonomy" id="642492"/>
    <lineage>
        <taxon>Bacteria</taxon>
        <taxon>Bacillati</taxon>
        <taxon>Bacillota</taxon>
        <taxon>Clostridia</taxon>
        <taxon>Lachnospirales</taxon>
        <taxon>Cellulosilyticaceae</taxon>
        <taxon>Cellulosilyticum</taxon>
    </lineage>
</organism>
<gene>
    <name evidence="6" type="ordered locus">Clole_3594</name>
</gene>
<protein>
    <submittedName>
        <fullName evidence="6">Flagellar hook-associated protein 3</fullName>
    </submittedName>
</protein>
<dbReference type="GO" id="GO:0005198">
    <property type="term" value="F:structural molecule activity"/>
    <property type="evidence" value="ECO:0007669"/>
    <property type="project" value="InterPro"/>
</dbReference>
<feature type="domain" description="Flagellin N-terminal" evidence="4">
    <location>
        <begin position="7"/>
        <end position="140"/>
    </location>
</feature>
<accession>F2JT58</accession>
<keyword evidence="3" id="KW-0975">Bacterial flagellum</keyword>
<dbReference type="PANTHER" id="PTHR42792">
    <property type="entry name" value="FLAGELLIN"/>
    <property type="match status" value="1"/>
</dbReference>
<sequence length="393" mass="43120">MRVTNGMIRNNTLNNLYKNISAVNQSFAQMSTGKKIQTVSDDPIIAGRAIKLKVNVLETQQYQKNAKEARSWMEVTETSMDNMNKILESIRTKCVQASTGTLEEKDKAVIKTDIMQLWEQLQEEANVTYGGRYVYSGYKTSEPLMLNKDLTLEEDLLVEKEYTVSSGTTIAAGSILAKGSTVSKADRATLGITDAMLDADGKLGADFTVPTGGTTLKGELTLSENSKLASGSTVTAGNINPKVYNQISGQEMRYEVGTGNTITVNTLGMDDTFNNLLQMMEEIVTTVDSSLEAGSTITSDDLHNLFNDKIGEIDEVLADISTKTADLGSRMARLDYVDSRLTDNNADYKELLSNTEDIDVEEVYVEFNSRYATYTAALQATSKVIMNTLADYL</sequence>
<dbReference type="InterPro" id="IPR001492">
    <property type="entry name" value="Flagellin"/>
</dbReference>
<reference evidence="6 7" key="1">
    <citation type="journal article" date="2011" name="J. Bacteriol.">
        <title>Complete genome sequence of the cellulose-degrading bacterium Cellulosilyticum lentocellum.</title>
        <authorList>
            <consortium name="US DOE Joint Genome Institute"/>
            <person name="Miller D.A."/>
            <person name="Suen G."/>
            <person name="Bruce D."/>
            <person name="Copeland A."/>
            <person name="Cheng J.F."/>
            <person name="Detter C."/>
            <person name="Goodwin L.A."/>
            <person name="Han C.S."/>
            <person name="Hauser L.J."/>
            <person name="Land M.L."/>
            <person name="Lapidus A."/>
            <person name="Lucas S."/>
            <person name="Meincke L."/>
            <person name="Pitluck S."/>
            <person name="Tapia R."/>
            <person name="Teshima H."/>
            <person name="Woyke T."/>
            <person name="Fox B.G."/>
            <person name="Angert E.R."/>
            <person name="Currie C.R."/>
        </authorList>
    </citation>
    <scope>NUCLEOTIDE SEQUENCE [LARGE SCALE GENOMIC DNA]</scope>
    <source>
        <strain evidence="7">ATCC 49066 / DSM 5427 / NCIMB 11756 / RHM5</strain>
    </source>
</reference>
<evidence type="ECO:0000313" key="7">
    <source>
        <dbReference type="Proteomes" id="UP000008467"/>
    </source>
</evidence>
<comment type="similarity">
    <text evidence="2">Belongs to the bacterial flagellin family.</text>
</comment>
<dbReference type="InterPro" id="IPR046358">
    <property type="entry name" value="Flagellin_C"/>
</dbReference>
<dbReference type="PANTHER" id="PTHR42792:SF1">
    <property type="entry name" value="FLAGELLAR HOOK-ASSOCIATED PROTEIN 3"/>
    <property type="match status" value="1"/>
</dbReference>
<keyword evidence="7" id="KW-1185">Reference proteome</keyword>
<dbReference type="Proteomes" id="UP000008467">
    <property type="component" value="Chromosome"/>
</dbReference>
<dbReference type="NCBIfam" id="TIGR02550">
    <property type="entry name" value="flagell_flgL"/>
    <property type="match status" value="1"/>
</dbReference>
<feature type="domain" description="Flagellin C-terminal" evidence="5">
    <location>
        <begin position="311"/>
        <end position="384"/>
    </location>
</feature>
<dbReference type="GO" id="GO:0071973">
    <property type="term" value="P:bacterial-type flagellum-dependent cell motility"/>
    <property type="evidence" value="ECO:0007669"/>
    <property type="project" value="InterPro"/>
</dbReference>
<keyword evidence="6" id="KW-0969">Cilium</keyword>
<dbReference type="InterPro" id="IPR013384">
    <property type="entry name" value="Flagell_FlgL"/>
</dbReference>
<dbReference type="HOGENOM" id="CLU_024437_2_1_9"/>
<keyword evidence="6" id="KW-0966">Cell projection</keyword>
<dbReference type="KEGG" id="cle:Clole_3594"/>
<evidence type="ECO:0000313" key="6">
    <source>
        <dbReference type="EMBL" id="ADZ85277.1"/>
    </source>
</evidence>
<dbReference type="GO" id="GO:0009424">
    <property type="term" value="C:bacterial-type flagellum hook"/>
    <property type="evidence" value="ECO:0007669"/>
    <property type="project" value="InterPro"/>
</dbReference>
<dbReference type="Pfam" id="PF00669">
    <property type="entry name" value="Flagellin_N"/>
    <property type="match status" value="1"/>
</dbReference>
<evidence type="ECO:0000256" key="2">
    <source>
        <dbReference type="ARBA" id="ARBA00005709"/>
    </source>
</evidence>
<dbReference type="Pfam" id="PF00700">
    <property type="entry name" value="Flagellin_C"/>
    <property type="match status" value="1"/>
</dbReference>
<dbReference type="Gene3D" id="1.20.1330.10">
    <property type="entry name" value="f41 fragment of flagellin, N-terminal domain"/>
    <property type="match status" value="2"/>
</dbReference>
<evidence type="ECO:0000256" key="3">
    <source>
        <dbReference type="ARBA" id="ARBA00023143"/>
    </source>
</evidence>
<proteinExistence type="inferred from homology"/>
<dbReference type="EMBL" id="CP002582">
    <property type="protein sequence ID" value="ADZ85277.1"/>
    <property type="molecule type" value="Genomic_DNA"/>
</dbReference>
<dbReference type="STRING" id="642492.Clole_3594"/>
<keyword evidence="6" id="KW-0282">Flagellum</keyword>
<dbReference type="RefSeq" id="WP_013658553.1">
    <property type="nucleotide sequence ID" value="NC_015275.1"/>
</dbReference>
<evidence type="ECO:0000256" key="1">
    <source>
        <dbReference type="ARBA" id="ARBA00004365"/>
    </source>
</evidence>
<evidence type="ECO:0000259" key="4">
    <source>
        <dbReference type="Pfam" id="PF00669"/>
    </source>
</evidence>
<dbReference type="AlphaFoldDB" id="F2JT58"/>
<name>F2JT58_CELLD</name>
<dbReference type="eggNOG" id="COG1344">
    <property type="taxonomic scope" value="Bacteria"/>
</dbReference>
<evidence type="ECO:0000259" key="5">
    <source>
        <dbReference type="Pfam" id="PF00700"/>
    </source>
</evidence>
<comment type="subcellular location">
    <subcellularLocation>
        <location evidence="1">Bacterial flagellum</location>
    </subcellularLocation>
</comment>
<dbReference type="SUPFAM" id="SSF64518">
    <property type="entry name" value="Phase 1 flagellin"/>
    <property type="match status" value="1"/>
</dbReference>